<reference evidence="1 2" key="1">
    <citation type="submission" date="2016-11" db="EMBL/GenBank/DDBJ databases">
        <authorList>
            <person name="Jaros S."/>
            <person name="Januszkiewicz K."/>
            <person name="Wedrychowicz H."/>
        </authorList>
    </citation>
    <scope>NUCLEOTIDE SEQUENCE [LARGE SCALE GENOMIC DNA]</scope>
    <source>
        <strain evidence="1 2">CGMCC 1.12145</strain>
    </source>
</reference>
<dbReference type="EMBL" id="FPJE01000023">
    <property type="protein sequence ID" value="SFW70410.1"/>
    <property type="molecule type" value="Genomic_DNA"/>
</dbReference>
<protein>
    <submittedName>
        <fullName evidence="1">Uncharacterized protein</fullName>
    </submittedName>
</protein>
<accession>A0A1K1RDT0</accession>
<keyword evidence="2" id="KW-1185">Reference proteome</keyword>
<dbReference type="Proteomes" id="UP000182248">
    <property type="component" value="Unassembled WGS sequence"/>
</dbReference>
<proteinExistence type="predicted"/>
<gene>
    <name evidence="1" type="ORF">SAMN02927921_03462</name>
</gene>
<sequence>MQNRILTKCCLYVYDGKNYPVTGKTKRPNTEEITLKKTEKGIRLPSPLHPFKLRNNLKK</sequence>
<evidence type="ECO:0000313" key="1">
    <source>
        <dbReference type="EMBL" id="SFW70410.1"/>
    </source>
</evidence>
<evidence type="ECO:0000313" key="2">
    <source>
        <dbReference type="Proteomes" id="UP000182248"/>
    </source>
</evidence>
<name>A0A1K1RDT0_9FLAO</name>
<dbReference type="AlphaFoldDB" id="A0A1K1RDT0"/>
<organism evidence="1 2">
    <name type="scientific">Sinomicrobium oceani</name>
    <dbReference type="NCBI Taxonomy" id="1150368"/>
    <lineage>
        <taxon>Bacteria</taxon>
        <taxon>Pseudomonadati</taxon>
        <taxon>Bacteroidota</taxon>
        <taxon>Flavobacteriia</taxon>
        <taxon>Flavobacteriales</taxon>
        <taxon>Flavobacteriaceae</taxon>
        <taxon>Sinomicrobium</taxon>
    </lineage>
</organism>